<dbReference type="Proteomes" id="UP000035034">
    <property type="component" value="Unassembled WGS sequence"/>
</dbReference>
<feature type="region of interest" description="Disordered" evidence="1">
    <location>
        <begin position="517"/>
        <end position="551"/>
    </location>
</feature>
<feature type="compositionally biased region" description="Basic and acidic residues" evidence="1">
    <location>
        <begin position="103"/>
        <end position="114"/>
    </location>
</feature>
<keyword evidence="2" id="KW-0732">Signal</keyword>
<feature type="domain" description="DUF4185" evidence="3">
    <location>
        <begin position="211"/>
        <end position="490"/>
    </location>
</feature>
<comment type="caution">
    <text evidence="4">The sequence shown here is derived from an EMBL/GenBank/DDBJ whole genome shotgun (WGS) entry which is preliminary data.</text>
</comment>
<name>H0QY78_9ACTN</name>
<feature type="compositionally biased region" description="Low complexity" evidence="1">
    <location>
        <begin position="76"/>
        <end position="95"/>
    </location>
</feature>
<dbReference type="Pfam" id="PF13810">
    <property type="entry name" value="DUF4185"/>
    <property type="match status" value="1"/>
</dbReference>
<protein>
    <recommendedName>
        <fullName evidence="3">DUF4185 domain-containing protein</fullName>
    </recommendedName>
</protein>
<dbReference type="AlphaFoldDB" id="H0QY78"/>
<dbReference type="STRING" id="1077974.GOEFS_039_00130"/>
<accession>H0QY78</accession>
<keyword evidence="5" id="KW-1185">Reference proteome</keyword>
<evidence type="ECO:0000313" key="5">
    <source>
        <dbReference type="Proteomes" id="UP000035034"/>
    </source>
</evidence>
<dbReference type="RefSeq" id="WP_007317116.1">
    <property type="nucleotide sequence ID" value="NZ_BAEH01000039.1"/>
</dbReference>
<dbReference type="EMBL" id="BAEH01000039">
    <property type="protein sequence ID" value="GAB17779.1"/>
    <property type="molecule type" value="Genomic_DNA"/>
</dbReference>
<dbReference type="InterPro" id="IPR025442">
    <property type="entry name" value="DUF4185"/>
</dbReference>
<evidence type="ECO:0000256" key="1">
    <source>
        <dbReference type="SAM" id="MobiDB-lite"/>
    </source>
</evidence>
<evidence type="ECO:0000313" key="4">
    <source>
        <dbReference type="EMBL" id="GAB17779.1"/>
    </source>
</evidence>
<reference evidence="4 5" key="1">
    <citation type="submission" date="2011-12" db="EMBL/GenBank/DDBJ databases">
        <title>Whole genome shotgun sequence of Gordonia effusa NBRC 100432.</title>
        <authorList>
            <person name="Yoshida I."/>
            <person name="Takarada H."/>
            <person name="Hosoyama A."/>
            <person name="Tsuchikane K."/>
            <person name="Katsumata H."/>
            <person name="Yamazaki S."/>
            <person name="Fujita N."/>
        </authorList>
    </citation>
    <scope>NUCLEOTIDE SEQUENCE [LARGE SCALE GENOMIC DNA]</scope>
    <source>
        <strain evidence="4 5">NBRC 100432</strain>
    </source>
</reference>
<dbReference type="eggNOG" id="COG4409">
    <property type="taxonomic scope" value="Bacteria"/>
</dbReference>
<proteinExistence type="predicted"/>
<feature type="compositionally biased region" description="Low complexity" evidence="1">
    <location>
        <begin position="536"/>
        <end position="551"/>
    </location>
</feature>
<dbReference type="PROSITE" id="PS51257">
    <property type="entry name" value="PROKAR_LIPOPROTEIN"/>
    <property type="match status" value="1"/>
</dbReference>
<feature type="signal peptide" evidence="2">
    <location>
        <begin position="1"/>
        <end position="25"/>
    </location>
</feature>
<organism evidence="4 5">
    <name type="scientific">Gordonia effusa NBRC 100432</name>
    <dbReference type="NCBI Taxonomy" id="1077974"/>
    <lineage>
        <taxon>Bacteria</taxon>
        <taxon>Bacillati</taxon>
        <taxon>Actinomycetota</taxon>
        <taxon>Actinomycetes</taxon>
        <taxon>Mycobacteriales</taxon>
        <taxon>Gordoniaceae</taxon>
        <taxon>Gordonia</taxon>
    </lineage>
</organism>
<evidence type="ECO:0000259" key="3">
    <source>
        <dbReference type="Pfam" id="PF13810"/>
    </source>
</evidence>
<feature type="chain" id="PRO_5039592937" description="DUF4185 domain-containing protein" evidence="2">
    <location>
        <begin position="26"/>
        <end position="551"/>
    </location>
</feature>
<gene>
    <name evidence="4" type="ORF">GOEFS_039_00130</name>
</gene>
<feature type="region of interest" description="Disordered" evidence="1">
    <location>
        <begin position="73"/>
        <end position="124"/>
    </location>
</feature>
<evidence type="ECO:0000256" key="2">
    <source>
        <dbReference type="SAM" id="SignalP"/>
    </source>
</evidence>
<sequence length="551" mass="59337">MKRHRSEMRRRLLPGMILLVSSALVITGCSNSSSNSGNGNQPNLNAQPQLSVPNVQTAGMIVPPAPAVPALKVESPAANPNDNKNNDNNNNQNAPTGPSDLYPKNEDKGEKRGDGQPITRGGVTNAFVTKLTGAKSADHTDTKWGVAGAGNAVMWDNGRGQIITMFGDTFGRPRPKGESSNQPQYLTGDGLNLQILPKEVPFPALPYISVKQGATRGSGFAGDTGTSAPTGFDWRVNTLAYSSTKNLRQMSYSGFLTDRASHARQVISARRVNGSEITTLPTSGISIGGRQYMTYASVRRFGPSPGSWTTNYSGIAVSNDNGVTWRKSGNAFWTNAGPARNFQMLSLARRGNWVYMFGTEQGRIGGVYVARVPAHQLMYRSAYQYWMGNHWQKGLVGEPQPIVSGGIGEVSVQYSPSLRRWLMIATDVFNNGIVLRQAATPQGPWTSPQVIASAKNYPSIYGASIHPWSKGNDLFFTMSQWSSYNVYLMHATITRRGIPAPSLWVPEIPLPGGSRIPFGPMPDGMPKLPELKLPESMGGPPSGSSPRGPGG</sequence>